<feature type="transmembrane region" description="Helical" evidence="5">
    <location>
        <begin position="163"/>
        <end position="183"/>
    </location>
</feature>
<dbReference type="InterPro" id="IPR051533">
    <property type="entry name" value="WaaL-like"/>
</dbReference>
<accession>A0ABV7LFC6</accession>
<dbReference type="RefSeq" id="WP_376832563.1">
    <property type="nucleotide sequence ID" value="NZ_JBHLWR010000006.1"/>
</dbReference>
<comment type="caution">
    <text evidence="7">The sequence shown here is derived from an EMBL/GenBank/DDBJ whole genome shotgun (WGS) entry which is preliminary data.</text>
</comment>
<dbReference type="PANTHER" id="PTHR37422:SF13">
    <property type="entry name" value="LIPOPOLYSACCHARIDE BIOSYNTHESIS PROTEIN PA4999-RELATED"/>
    <property type="match status" value="1"/>
</dbReference>
<feature type="transmembrane region" description="Helical" evidence="5">
    <location>
        <begin position="235"/>
        <end position="253"/>
    </location>
</feature>
<keyword evidence="8" id="KW-1185">Reference proteome</keyword>
<evidence type="ECO:0000256" key="1">
    <source>
        <dbReference type="ARBA" id="ARBA00004141"/>
    </source>
</evidence>
<feature type="domain" description="O-antigen ligase-related" evidence="6">
    <location>
        <begin position="199"/>
        <end position="346"/>
    </location>
</feature>
<organism evidence="7 8">
    <name type="scientific">Camelimonas abortus</name>
    <dbReference type="NCBI Taxonomy" id="1017184"/>
    <lineage>
        <taxon>Bacteria</taxon>
        <taxon>Pseudomonadati</taxon>
        <taxon>Pseudomonadota</taxon>
        <taxon>Alphaproteobacteria</taxon>
        <taxon>Hyphomicrobiales</taxon>
        <taxon>Chelatococcaceae</taxon>
        <taxon>Camelimonas</taxon>
    </lineage>
</organism>
<keyword evidence="3 5" id="KW-1133">Transmembrane helix</keyword>
<evidence type="ECO:0000313" key="7">
    <source>
        <dbReference type="EMBL" id="MFC3266454.1"/>
    </source>
</evidence>
<evidence type="ECO:0000259" key="6">
    <source>
        <dbReference type="Pfam" id="PF04932"/>
    </source>
</evidence>
<dbReference type="EMBL" id="JBHRUV010000041">
    <property type="protein sequence ID" value="MFC3266454.1"/>
    <property type="molecule type" value="Genomic_DNA"/>
</dbReference>
<dbReference type="GO" id="GO:0016874">
    <property type="term" value="F:ligase activity"/>
    <property type="evidence" value="ECO:0007669"/>
    <property type="project" value="UniProtKB-KW"/>
</dbReference>
<comment type="subcellular location">
    <subcellularLocation>
        <location evidence="1">Membrane</location>
        <topology evidence="1">Multi-pass membrane protein</topology>
    </subcellularLocation>
</comment>
<name>A0ABV7LFC6_9HYPH</name>
<feature type="transmembrane region" description="Helical" evidence="5">
    <location>
        <begin position="100"/>
        <end position="123"/>
    </location>
</feature>
<dbReference type="InterPro" id="IPR007016">
    <property type="entry name" value="O-antigen_ligase-rel_domated"/>
</dbReference>
<keyword evidence="2 5" id="KW-0812">Transmembrane</keyword>
<evidence type="ECO:0000313" key="8">
    <source>
        <dbReference type="Proteomes" id="UP001595536"/>
    </source>
</evidence>
<feature type="transmembrane region" description="Helical" evidence="5">
    <location>
        <begin position="129"/>
        <end position="151"/>
    </location>
</feature>
<gene>
    <name evidence="7" type="ORF">ACFOEX_08820</name>
</gene>
<sequence>MQNTAQAVPETRLRWGRALDAAAWTVLAAMPLALCFAIRSSAALIAVAAALALAGAVVSGRGPQVAARARAAFTGMPGALAALFAALAAASLLWHPFPRLGLFAIGEGFIPFLAAIVLGLALGPLDRPAMFRLCAALFALAAIEVSVELWTGLAWRHAIGSRTALFVLNKPAICLVVLYWPLLALAEGMARRALVMGALAALMAAAVFKSVSGASMVAFVAAALTFVLASRLPRLAWALVMAGLFAGLALAPVKGVLAERFIPDHVLDRLERVHARERVVIWGDFGAVVKVSPLSGEGFGVSPRMAETPAAARVPQSRRTLLAVGHPHDMFLQLWVELGAAGVLLAAAALGWLAWATRRLPAPRMAPVLACLAAVTVFAEVGHGAWQGWWVAILGAAAIWFVRVFAAPEGGAPGAACERPARGR</sequence>
<dbReference type="Proteomes" id="UP001595536">
    <property type="component" value="Unassembled WGS sequence"/>
</dbReference>
<proteinExistence type="predicted"/>
<feature type="transmembrane region" description="Helical" evidence="5">
    <location>
        <begin position="43"/>
        <end position="60"/>
    </location>
</feature>
<feature type="transmembrane region" description="Helical" evidence="5">
    <location>
        <begin position="388"/>
        <end position="406"/>
    </location>
</feature>
<evidence type="ECO:0000256" key="3">
    <source>
        <dbReference type="ARBA" id="ARBA00022989"/>
    </source>
</evidence>
<keyword evidence="4 5" id="KW-0472">Membrane</keyword>
<feature type="transmembrane region" description="Helical" evidence="5">
    <location>
        <begin position="195"/>
        <end position="228"/>
    </location>
</feature>
<reference evidence="8" key="1">
    <citation type="journal article" date="2019" name="Int. J. Syst. Evol. Microbiol.">
        <title>The Global Catalogue of Microorganisms (GCM) 10K type strain sequencing project: providing services to taxonomists for standard genome sequencing and annotation.</title>
        <authorList>
            <consortium name="The Broad Institute Genomics Platform"/>
            <consortium name="The Broad Institute Genome Sequencing Center for Infectious Disease"/>
            <person name="Wu L."/>
            <person name="Ma J."/>
        </authorList>
    </citation>
    <scope>NUCLEOTIDE SEQUENCE [LARGE SCALE GENOMIC DNA]</scope>
    <source>
        <strain evidence="8">CCM 7941</strain>
    </source>
</reference>
<keyword evidence="7" id="KW-0436">Ligase</keyword>
<evidence type="ECO:0000256" key="5">
    <source>
        <dbReference type="SAM" id="Phobius"/>
    </source>
</evidence>
<feature type="transmembrane region" description="Helical" evidence="5">
    <location>
        <begin position="72"/>
        <end position="93"/>
    </location>
</feature>
<feature type="transmembrane region" description="Helical" evidence="5">
    <location>
        <begin position="21"/>
        <end position="38"/>
    </location>
</feature>
<dbReference type="Pfam" id="PF04932">
    <property type="entry name" value="Wzy_C"/>
    <property type="match status" value="1"/>
</dbReference>
<protein>
    <submittedName>
        <fullName evidence="7">O-antigen ligase family protein</fullName>
    </submittedName>
</protein>
<dbReference type="PANTHER" id="PTHR37422">
    <property type="entry name" value="TEICHURONIC ACID BIOSYNTHESIS PROTEIN TUAE"/>
    <property type="match status" value="1"/>
</dbReference>
<evidence type="ECO:0000256" key="4">
    <source>
        <dbReference type="ARBA" id="ARBA00023136"/>
    </source>
</evidence>
<feature type="transmembrane region" description="Helical" evidence="5">
    <location>
        <begin position="330"/>
        <end position="353"/>
    </location>
</feature>
<evidence type="ECO:0000256" key="2">
    <source>
        <dbReference type="ARBA" id="ARBA00022692"/>
    </source>
</evidence>